<organism evidence="1 2">
    <name type="scientific">Nonomuraea pusilla</name>
    <dbReference type="NCBI Taxonomy" id="46177"/>
    <lineage>
        <taxon>Bacteria</taxon>
        <taxon>Bacillati</taxon>
        <taxon>Actinomycetota</taxon>
        <taxon>Actinomycetes</taxon>
        <taxon>Streptosporangiales</taxon>
        <taxon>Streptosporangiaceae</taxon>
        <taxon>Nonomuraea</taxon>
    </lineage>
</organism>
<reference evidence="1 2" key="1">
    <citation type="submission" date="2016-10" db="EMBL/GenBank/DDBJ databases">
        <authorList>
            <person name="de Groot N.N."/>
        </authorList>
    </citation>
    <scope>NUCLEOTIDE SEQUENCE [LARGE SCALE GENOMIC DNA]</scope>
    <source>
        <strain evidence="1 2">DSM 43357</strain>
    </source>
</reference>
<keyword evidence="2" id="KW-1185">Reference proteome</keyword>
<dbReference type="RefSeq" id="WP_256257484.1">
    <property type="nucleotide sequence ID" value="NZ_BBZG01000001.1"/>
</dbReference>
<dbReference type="AlphaFoldDB" id="A0A1H8FRJ6"/>
<name>A0A1H8FRJ6_9ACTN</name>
<evidence type="ECO:0000313" key="2">
    <source>
        <dbReference type="Proteomes" id="UP000198953"/>
    </source>
</evidence>
<gene>
    <name evidence="1" type="ORF">SAMN05660976_07323</name>
</gene>
<dbReference type="STRING" id="46177.SAMN05660976_07323"/>
<protein>
    <submittedName>
        <fullName evidence="1">Uncharacterized protein</fullName>
    </submittedName>
</protein>
<sequence>MSEFLASVLAKAAFMALEALVLRLVQALITSGLRPATAPAM</sequence>
<accession>A0A1H8FRJ6</accession>
<evidence type="ECO:0000313" key="1">
    <source>
        <dbReference type="EMBL" id="SEN34279.1"/>
    </source>
</evidence>
<proteinExistence type="predicted"/>
<dbReference type="Proteomes" id="UP000198953">
    <property type="component" value="Unassembled WGS sequence"/>
</dbReference>
<dbReference type="EMBL" id="FOBF01000025">
    <property type="protein sequence ID" value="SEN34279.1"/>
    <property type="molecule type" value="Genomic_DNA"/>
</dbReference>